<dbReference type="Proteomes" id="UP000464657">
    <property type="component" value="Chromosome"/>
</dbReference>
<evidence type="ECO:0000313" key="3">
    <source>
        <dbReference type="Proteomes" id="UP000464657"/>
    </source>
</evidence>
<gene>
    <name evidence="2" type="ORF">IMCC3317_00630</name>
</gene>
<reference evidence="2 3" key="1">
    <citation type="journal article" date="2013" name="Int. J. Syst. Evol. Microbiol.">
        <title>Kordia antarctica sp. nov., isolated from Antarctic seawater.</title>
        <authorList>
            <person name="Baek K."/>
            <person name="Choi A."/>
            <person name="Kang I."/>
            <person name="Lee K."/>
            <person name="Cho J.C."/>
        </authorList>
    </citation>
    <scope>NUCLEOTIDE SEQUENCE [LARGE SCALE GENOMIC DNA]</scope>
    <source>
        <strain evidence="2 3">IMCC3317</strain>
    </source>
</reference>
<organism evidence="2 3">
    <name type="scientific">Kordia antarctica</name>
    <dbReference type="NCBI Taxonomy" id="1218801"/>
    <lineage>
        <taxon>Bacteria</taxon>
        <taxon>Pseudomonadati</taxon>
        <taxon>Bacteroidota</taxon>
        <taxon>Flavobacteriia</taxon>
        <taxon>Flavobacteriales</taxon>
        <taxon>Flavobacteriaceae</taxon>
        <taxon>Kordia</taxon>
    </lineage>
</organism>
<evidence type="ECO:0008006" key="4">
    <source>
        <dbReference type="Google" id="ProtNLM"/>
    </source>
</evidence>
<name>A0A7L4ZDS8_9FLAO</name>
<dbReference type="RefSeq" id="WP_160127513.1">
    <property type="nucleotide sequence ID" value="NZ_CP019288.1"/>
</dbReference>
<dbReference type="AlphaFoldDB" id="A0A7L4ZDS8"/>
<sequence length="149" mass="16418">MKAFFAVLLMCFVCFSCSKVKETTKSAIKEGGKIVGESVGEFGKGLSEGVEKSFKINISASEEITNKGVSFGKITLSNSVGGSDNILNVYLIFDQDFDETLSLKVFDNENLEMGRTSTFVSAKKGEADFFEFQFNKKTNIDSDSMIFME</sequence>
<dbReference type="OrthoDB" id="9179901at2"/>
<feature type="chain" id="PRO_5029727328" description="Lipoprotein" evidence="1">
    <location>
        <begin position="19"/>
        <end position="149"/>
    </location>
</feature>
<keyword evidence="3" id="KW-1185">Reference proteome</keyword>
<keyword evidence="1" id="KW-0732">Signal</keyword>
<proteinExistence type="predicted"/>
<evidence type="ECO:0000256" key="1">
    <source>
        <dbReference type="SAM" id="SignalP"/>
    </source>
</evidence>
<feature type="signal peptide" evidence="1">
    <location>
        <begin position="1"/>
        <end position="18"/>
    </location>
</feature>
<dbReference type="EMBL" id="CP019288">
    <property type="protein sequence ID" value="QHI34720.1"/>
    <property type="molecule type" value="Genomic_DNA"/>
</dbReference>
<dbReference type="KEGG" id="kan:IMCC3317_00630"/>
<protein>
    <recommendedName>
        <fullName evidence="4">Lipoprotein</fullName>
    </recommendedName>
</protein>
<evidence type="ECO:0000313" key="2">
    <source>
        <dbReference type="EMBL" id="QHI34720.1"/>
    </source>
</evidence>
<accession>A0A7L4ZDS8</accession>